<keyword evidence="1" id="KW-0472">Membrane</keyword>
<proteinExistence type="predicted"/>
<gene>
    <name evidence="2" type="ORF">KI810_13605</name>
</gene>
<keyword evidence="1" id="KW-1133">Transmembrane helix</keyword>
<evidence type="ECO:0000256" key="1">
    <source>
        <dbReference type="SAM" id="Phobius"/>
    </source>
</evidence>
<reference evidence="2 3" key="1">
    <citation type="submission" date="2021-05" db="EMBL/GenBank/DDBJ databases">
        <title>The draft genome of Geobacter luticola JCM 17780.</title>
        <authorList>
            <person name="Xu Z."/>
            <person name="Masuda Y."/>
            <person name="Itoh H."/>
            <person name="Senoo K."/>
        </authorList>
    </citation>
    <scope>NUCLEOTIDE SEQUENCE [LARGE SCALE GENOMIC DNA]</scope>
    <source>
        <strain evidence="2 3">JCM 17780</strain>
    </source>
</reference>
<organism evidence="2 3">
    <name type="scientific">Geomobilimonas luticola</name>
    <dbReference type="NCBI Taxonomy" id="1114878"/>
    <lineage>
        <taxon>Bacteria</taxon>
        <taxon>Pseudomonadati</taxon>
        <taxon>Thermodesulfobacteriota</taxon>
        <taxon>Desulfuromonadia</taxon>
        <taxon>Geobacterales</taxon>
        <taxon>Geobacteraceae</taxon>
        <taxon>Geomobilimonas</taxon>
    </lineage>
</organism>
<accession>A0ABS5SFG5</accession>
<comment type="caution">
    <text evidence="2">The sequence shown here is derived from an EMBL/GenBank/DDBJ whole genome shotgun (WGS) entry which is preliminary data.</text>
</comment>
<protein>
    <submittedName>
        <fullName evidence="2">Uncharacterized protein</fullName>
    </submittedName>
</protein>
<evidence type="ECO:0000313" key="3">
    <source>
        <dbReference type="Proteomes" id="UP000756860"/>
    </source>
</evidence>
<keyword evidence="3" id="KW-1185">Reference proteome</keyword>
<keyword evidence="1" id="KW-0812">Transmembrane</keyword>
<name>A0ABS5SFG5_9BACT</name>
<evidence type="ECO:0000313" key="2">
    <source>
        <dbReference type="EMBL" id="MBT0654097.1"/>
    </source>
</evidence>
<dbReference type="EMBL" id="JAHCVK010000007">
    <property type="protein sequence ID" value="MBT0654097.1"/>
    <property type="molecule type" value="Genomic_DNA"/>
</dbReference>
<feature type="transmembrane region" description="Helical" evidence="1">
    <location>
        <begin position="6"/>
        <end position="27"/>
    </location>
</feature>
<dbReference type="Proteomes" id="UP000756860">
    <property type="component" value="Unassembled WGS sequence"/>
</dbReference>
<sequence length="123" mass="13848">MDNSFYIFATVFITLSFVCIGAFAIALSSRQPLIFTSVGITGCALMAIKYEQLDGYNWEKWENSKTTLILLPKGIFSEGSCRSRTGESTFGAYGYFFDNEQIRTAEEILEKAGVVKVNIRSWR</sequence>